<feature type="domain" description="Peptidase M43 pregnancy-associated plasma-A" evidence="10">
    <location>
        <begin position="182"/>
        <end position="273"/>
    </location>
</feature>
<dbReference type="AlphaFoldDB" id="A0A8H3A268"/>
<dbReference type="GO" id="GO:0046872">
    <property type="term" value="F:metal ion binding"/>
    <property type="evidence" value="ECO:0007669"/>
    <property type="project" value="UniProtKB-KW"/>
</dbReference>
<dbReference type="PANTHER" id="PTHR47466">
    <property type="match status" value="1"/>
</dbReference>
<evidence type="ECO:0000256" key="1">
    <source>
        <dbReference type="ARBA" id="ARBA00008721"/>
    </source>
</evidence>
<keyword evidence="8" id="KW-1015">Disulfide bond</keyword>
<organism evidence="11 12">
    <name type="scientific">Rhizoctonia solani</name>
    <dbReference type="NCBI Taxonomy" id="456999"/>
    <lineage>
        <taxon>Eukaryota</taxon>
        <taxon>Fungi</taxon>
        <taxon>Dikarya</taxon>
        <taxon>Basidiomycota</taxon>
        <taxon>Agaricomycotina</taxon>
        <taxon>Agaricomycetes</taxon>
        <taxon>Cantharellales</taxon>
        <taxon>Ceratobasidiaceae</taxon>
        <taxon>Rhizoctonia</taxon>
    </lineage>
</organism>
<evidence type="ECO:0000256" key="2">
    <source>
        <dbReference type="ARBA" id="ARBA00022670"/>
    </source>
</evidence>
<name>A0A8H3A268_9AGAM</name>
<keyword evidence="5" id="KW-0378">Hydrolase</keyword>
<dbReference type="InterPro" id="IPR008754">
    <property type="entry name" value="Peptidase_M43"/>
</dbReference>
<evidence type="ECO:0000256" key="7">
    <source>
        <dbReference type="ARBA" id="ARBA00023049"/>
    </source>
</evidence>
<evidence type="ECO:0000313" key="11">
    <source>
        <dbReference type="EMBL" id="CAE6395420.1"/>
    </source>
</evidence>
<evidence type="ECO:0000256" key="8">
    <source>
        <dbReference type="ARBA" id="ARBA00023157"/>
    </source>
</evidence>
<evidence type="ECO:0000256" key="3">
    <source>
        <dbReference type="ARBA" id="ARBA00022723"/>
    </source>
</evidence>
<feature type="signal peptide" evidence="9">
    <location>
        <begin position="1"/>
        <end position="18"/>
    </location>
</feature>
<evidence type="ECO:0000313" key="12">
    <source>
        <dbReference type="Proteomes" id="UP000663846"/>
    </source>
</evidence>
<accession>A0A8H3A268</accession>
<evidence type="ECO:0000256" key="9">
    <source>
        <dbReference type="SAM" id="SignalP"/>
    </source>
</evidence>
<dbReference type="GO" id="GO:0006508">
    <property type="term" value="P:proteolysis"/>
    <property type="evidence" value="ECO:0007669"/>
    <property type="project" value="UniProtKB-KW"/>
</dbReference>
<keyword evidence="3" id="KW-0479">Metal-binding</keyword>
<evidence type="ECO:0000256" key="6">
    <source>
        <dbReference type="ARBA" id="ARBA00022833"/>
    </source>
</evidence>
<dbReference type="PANTHER" id="PTHR47466:SF1">
    <property type="entry name" value="METALLOPROTEASE MEP1 (AFU_ORTHOLOGUE AFUA_1G07730)-RELATED"/>
    <property type="match status" value="1"/>
</dbReference>
<protein>
    <recommendedName>
        <fullName evidence="10">Peptidase M43 pregnancy-associated plasma-A domain-containing protein</fullName>
    </recommendedName>
</protein>
<dbReference type="Pfam" id="PF05572">
    <property type="entry name" value="Peptidase_M43"/>
    <property type="match status" value="1"/>
</dbReference>
<feature type="chain" id="PRO_5034364937" description="Peptidase M43 pregnancy-associated plasma-A domain-containing protein" evidence="9">
    <location>
        <begin position="19"/>
        <end position="283"/>
    </location>
</feature>
<dbReference type="EMBL" id="CAJMWS010000298">
    <property type="protein sequence ID" value="CAE6395420.1"/>
    <property type="molecule type" value="Genomic_DNA"/>
</dbReference>
<dbReference type="InterPro" id="IPR024079">
    <property type="entry name" value="MetalloPept_cat_dom_sf"/>
</dbReference>
<keyword evidence="2" id="KW-0645">Protease</keyword>
<keyword evidence="4 9" id="KW-0732">Signal</keyword>
<evidence type="ECO:0000259" key="10">
    <source>
        <dbReference type="Pfam" id="PF05572"/>
    </source>
</evidence>
<dbReference type="Proteomes" id="UP000663846">
    <property type="component" value="Unassembled WGS sequence"/>
</dbReference>
<sequence>MLVLSFIIAAVLAPVVSAMPTNATGNPRTCGAALSAADILAAEQYFDAHKPTSDMSTFATTIPVYWHVISEGPSPDQGNIPDSQIADSIQVLNQDYGGSGISFRLVKTDRVVNSAWFKTAPRSQQEAAMKRELRRGGASTLNVYSVGTIYATFPSSYASNPTNDGVVILYQTVPGGTAGPFNQGRTLTHEAGHWVGLYHTFEDHRGGRGSGCEGLGDYVTDTPSEYSAAFGCPTGRDTCSGGGLDPINNYMDYTDDSCMNQFTYGQINRLKQQMRVYRGVPFS</sequence>
<dbReference type="CDD" id="cd04275">
    <property type="entry name" value="ZnMc_pappalysin_like"/>
    <property type="match status" value="1"/>
</dbReference>
<proteinExistence type="inferred from homology"/>
<evidence type="ECO:0000256" key="4">
    <source>
        <dbReference type="ARBA" id="ARBA00022729"/>
    </source>
</evidence>
<keyword evidence="6" id="KW-0862">Zinc</keyword>
<dbReference type="SUPFAM" id="SSF55486">
    <property type="entry name" value="Metalloproteases ('zincins'), catalytic domain"/>
    <property type="match status" value="1"/>
</dbReference>
<keyword evidence="7" id="KW-0482">Metalloprotease</keyword>
<dbReference type="Gene3D" id="3.40.390.10">
    <property type="entry name" value="Collagenase (Catalytic Domain)"/>
    <property type="match status" value="1"/>
</dbReference>
<reference evidence="11" key="1">
    <citation type="submission" date="2021-01" db="EMBL/GenBank/DDBJ databases">
        <authorList>
            <person name="Kaushik A."/>
        </authorList>
    </citation>
    <scope>NUCLEOTIDE SEQUENCE</scope>
    <source>
        <strain evidence="11">AG1-1C</strain>
    </source>
</reference>
<gene>
    <name evidence="11" type="ORF">RDB_LOCUS48477</name>
</gene>
<evidence type="ECO:0000256" key="5">
    <source>
        <dbReference type="ARBA" id="ARBA00022801"/>
    </source>
</evidence>
<comment type="caution">
    <text evidence="11">The sequence shown here is derived from an EMBL/GenBank/DDBJ whole genome shotgun (WGS) entry which is preliminary data.</text>
</comment>
<comment type="similarity">
    <text evidence="1">Belongs to the peptidase M43B family.</text>
</comment>
<dbReference type="GO" id="GO:0008237">
    <property type="term" value="F:metallopeptidase activity"/>
    <property type="evidence" value="ECO:0007669"/>
    <property type="project" value="UniProtKB-KW"/>
</dbReference>